<dbReference type="GO" id="GO:0003677">
    <property type="term" value="F:DNA binding"/>
    <property type="evidence" value="ECO:0007669"/>
    <property type="project" value="UniProtKB-KW"/>
</dbReference>
<evidence type="ECO:0000256" key="1">
    <source>
        <dbReference type="ARBA" id="ARBA00022741"/>
    </source>
</evidence>
<gene>
    <name evidence="7" type="ORF">SAMN05661003_101247</name>
</gene>
<keyword evidence="5" id="KW-0804">Transcription</keyword>
<dbReference type="Pfam" id="PF25601">
    <property type="entry name" value="AAA_lid_14"/>
    <property type="match status" value="1"/>
</dbReference>
<dbReference type="NCBIfam" id="NF038230">
    <property type="entry name" value="Regu_Geo_Pelo"/>
    <property type="match status" value="1"/>
</dbReference>
<keyword evidence="1" id="KW-0547">Nucleotide-binding</keyword>
<dbReference type="Proteomes" id="UP000243205">
    <property type="component" value="Unassembled WGS sequence"/>
</dbReference>
<dbReference type="SUPFAM" id="SSF52540">
    <property type="entry name" value="P-loop containing nucleoside triphosphate hydrolases"/>
    <property type="match status" value="1"/>
</dbReference>
<dbReference type="PANTHER" id="PTHR32071:SF121">
    <property type="entry name" value="SIGMA L-DEPENDENT TRANSCRIPTIONAL REGULATOR YQIR-RELATED"/>
    <property type="match status" value="1"/>
</dbReference>
<dbReference type="AlphaFoldDB" id="A0A1G6XH82"/>
<keyword evidence="2" id="KW-0067">ATP-binding</keyword>
<dbReference type="InterPro" id="IPR002078">
    <property type="entry name" value="Sigma_54_int"/>
</dbReference>
<dbReference type="EMBL" id="FNAQ01000001">
    <property type="protein sequence ID" value="SDD76677.1"/>
    <property type="molecule type" value="Genomic_DNA"/>
</dbReference>
<dbReference type="Gene3D" id="3.30.450.40">
    <property type="match status" value="2"/>
</dbReference>
<dbReference type="Pfam" id="PF13185">
    <property type="entry name" value="GAF_2"/>
    <property type="match status" value="1"/>
</dbReference>
<dbReference type="RefSeq" id="WP_092075432.1">
    <property type="nucleotide sequence ID" value="NZ_FNAQ01000001.1"/>
</dbReference>
<dbReference type="PROSITE" id="PS50045">
    <property type="entry name" value="SIGMA54_INTERACT_4"/>
    <property type="match status" value="1"/>
</dbReference>
<dbReference type="PROSITE" id="PS00675">
    <property type="entry name" value="SIGMA54_INTERACT_1"/>
    <property type="match status" value="1"/>
</dbReference>
<dbReference type="SUPFAM" id="SSF55781">
    <property type="entry name" value="GAF domain-like"/>
    <property type="match status" value="2"/>
</dbReference>
<dbReference type="Pfam" id="PF01590">
    <property type="entry name" value="GAF"/>
    <property type="match status" value="1"/>
</dbReference>
<protein>
    <submittedName>
        <fullName evidence="7">GAF domain-containing protein</fullName>
    </submittedName>
</protein>
<accession>A0A1G6XH82</accession>
<dbReference type="Gene3D" id="1.10.8.60">
    <property type="match status" value="1"/>
</dbReference>
<evidence type="ECO:0000259" key="6">
    <source>
        <dbReference type="PROSITE" id="PS50045"/>
    </source>
</evidence>
<evidence type="ECO:0000256" key="5">
    <source>
        <dbReference type="ARBA" id="ARBA00023163"/>
    </source>
</evidence>
<dbReference type="OrthoDB" id="9814761at2"/>
<dbReference type="InterPro" id="IPR003593">
    <property type="entry name" value="AAA+_ATPase"/>
</dbReference>
<organism evidence="7 8">
    <name type="scientific">Desulfuromonas thiophila</name>
    <dbReference type="NCBI Taxonomy" id="57664"/>
    <lineage>
        <taxon>Bacteria</taxon>
        <taxon>Pseudomonadati</taxon>
        <taxon>Thermodesulfobacteriota</taxon>
        <taxon>Desulfuromonadia</taxon>
        <taxon>Desulfuromonadales</taxon>
        <taxon>Desulfuromonadaceae</taxon>
        <taxon>Desulfuromonas</taxon>
    </lineage>
</organism>
<dbReference type="GO" id="GO:0005524">
    <property type="term" value="F:ATP binding"/>
    <property type="evidence" value="ECO:0007669"/>
    <property type="project" value="UniProtKB-KW"/>
</dbReference>
<dbReference type="GO" id="GO:0006355">
    <property type="term" value="P:regulation of DNA-templated transcription"/>
    <property type="evidence" value="ECO:0007669"/>
    <property type="project" value="InterPro"/>
</dbReference>
<dbReference type="InterPro" id="IPR003018">
    <property type="entry name" value="GAF"/>
</dbReference>
<dbReference type="SMART" id="SM00382">
    <property type="entry name" value="AAA"/>
    <property type="match status" value="1"/>
</dbReference>
<dbReference type="Pfam" id="PF00158">
    <property type="entry name" value="Sigma54_activat"/>
    <property type="match status" value="1"/>
</dbReference>
<evidence type="ECO:0000256" key="3">
    <source>
        <dbReference type="ARBA" id="ARBA00023015"/>
    </source>
</evidence>
<name>A0A1G6XH82_9BACT</name>
<dbReference type="CDD" id="cd00009">
    <property type="entry name" value="AAA"/>
    <property type="match status" value="1"/>
</dbReference>
<evidence type="ECO:0000256" key="4">
    <source>
        <dbReference type="ARBA" id="ARBA00023125"/>
    </source>
</evidence>
<dbReference type="SMART" id="SM00065">
    <property type="entry name" value="GAF"/>
    <property type="match status" value="2"/>
</dbReference>
<evidence type="ECO:0000313" key="7">
    <source>
        <dbReference type="EMBL" id="SDD76677.1"/>
    </source>
</evidence>
<dbReference type="InterPro" id="IPR058031">
    <property type="entry name" value="AAA_lid_NorR"/>
</dbReference>
<keyword evidence="3" id="KW-0805">Transcription regulation</keyword>
<dbReference type="Gene3D" id="3.40.50.300">
    <property type="entry name" value="P-loop containing nucleotide triphosphate hydrolases"/>
    <property type="match status" value="1"/>
</dbReference>
<sequence>MTLSSPPDLKDLLEKINSYGKESIEDILHVLAQSVSLLTGLSRCRIYLEDLTKGRLVCAQASGRHSQELLAMSFPISTGGFLISHVYSSQEEILQEDMGALEAVESRDIARRFHIRASWLLPLVHAGRSIGVLCVDSGRVGQLPPQDRQQQLKTLLQQVIPTLDIARKYHQQLLLARRIDEGKNREAALYMMKSAVHLVENLTLASVLVPSPLSAGNRAQGLQILASYSEQPKAKKVYEDEQLISLSQGESLLSRYIADDGTIIDERFLEPLYFSNLAAEPLQKRYLTEELGLKSLYAVPRYAPHSRRIHCVVNYYSDKDHNFTEFERGLLDAHAEMAERVIREIGGEHMEIQVLAEINDLLQERFDGLQPFLNRVLSKATELIGADTGSIALVREQEDGIWLMVEDSDGTIIGAKSKEWLKKNIPPIRVGGHELPPEQRSLTGLAAFSGQAKLVANTDEVGPQDFYRPITSHVKSELAVPILSDDKVVAVICLDSFRPHYFTDEHRRILRIIERMIARYLVDLQQIAALTDEVRQLRRDVTYKDPKISSYKLGNIIGNSRKAGEVVSFIQTVTPLVFNRLLSWLRNSAEDNALGLPSIFITGETGSGKEFVFNNIYSRLNEMYQTQLRNGRELPVKKTNIAAYSGDLTYSELFGHKRGAFTGAHTDRKGILEEAHGGVVFLDEIGDADPKTQVQLLRFLDNGSFVRLGENQTRFARVLLIAATNKDLPQLIARGLFREDLYHRLSELTLEIPSLNERREDIPDLSTHFLGKLYRAYKHPDDREDEPPQLSSSAQQLLKEHHYSGNMRELRSILLRALFFSRGKMIGADNIRRALATRPDPVDTSEPHGALNRQLAQQLFDRIVNGEENFWTAAYEPYSRNRLARDTITDIIDLARQRGARTMPRIAALLKACDPASEDAEQRKLFYRFKNFLYKTIRI</sequence>
<proteinExistence type="predicted"/>
<reference evidence="8" key="1">
    <citation type="submission" date="2016-10" db="EMBL/GenBank/DDBJ databases">
        <authorList>
            <person name="Varghese N."/>
            <person name="Submissions S."/>
        </authorList>
    </citation>
    <scope>NUCLEOTIDE SEQUENCE [LARGE SCALE GENOMIC DNA]</scope>
    <source>
        <strain evidence="8">DSM 8987</strain>
    </source>
</reference>
<dbReference type="InterPro" id="IPR025662">
    <property type="entry name" value="Sigma_54_int_dom_ATP-bd_1"/>
</dbReference>
<keyword evidence="4" id="KW-0238">DNA-binding</keyword>
<dbReference type="InterPro" id="IPR029016">
    <property type="entry name" value="GAF-like_dom_sf"/>
</dbReference>
<dbReference type="STRING" id="57664.SAMN05661003_101247"/>
<dbReference type="PANTHER" id="PTHR32071">
    <property type="entry name" value="TRANSCRIPTIONAL REGULATORY PROTEIN"/>
    <property type="match status" value="1"/>
</dbReference>
<evidence type="ECO:0000256" key="2">
    <source>
        <dbReference type="ARBA" id="ARBA00022840"/>
    </source>
</evidence>
<dbReference type="InterPro" id="IPR027417">
    <property type="entry name" value="P-loop_NTPase"/>
</dbReference>
<evidence type="ECO:0000313" key="8">
    <source>
        <dbReference type="Proteomes" id="UP000243205"/>
    </source>
</evidence>
<keyword evidence="8" id="KW-1185">Reference proteome</keyword>
<feature type="domain" description="Sigma-54 factor interaction" evidence="6">
    <location>
        <begin position="556"/>
        <end position="819"/>
    </location>
</feature>